<dbReference type="GO" id="GO:0046872">
    <property type="term" value="F:metal ion binding"/>
    <property type="evidence" value="ECO:0007669"/>
    <property type="project" value="UniProtKB-KW"/>
</dbReference>
<accession>A0A2A6RLU0</accession>
<evidence type="ECO:0000256" key="5">
    <source>
        <dbReference type="SAM" id="SignalP"/>
    </source>
</evidence>
<dbReference type="OrthoDB" id="9769319at2"/>
<evidence type="ECO:0000256" key="3">
    <source>
        <dbReference type="ARBA" id="ARBA00022729"/>
    </source>
</evidence>
<reference evidence="7" key="1">
    <citation type="submission" date="2017-08" db="EMBL/GenBank/DDBJ databases">
        <authorList>
            <person name="Grouzdev D.S."/>
            <person name="Gaisin V.A."/>
            <person name="Rysina M.S."/>
            <person name="Gorlenko V.M."/>
        </authorList>
    </citation>
    <scope>NUCLEOTIDE SEQUENCE [LARGE SCALE GENOMIC DNA]</scope>
    <source>
        <strain evidence="7">Kir15-3F</strain>
    </source>
</reference>
<keyword evidence="2" id="KW-0406">Ion transport</keyword>
<keyword evidence="3 5" id="KW-0732">Signal</keyword>
<protein>
    <submittedName>
        <fullName evidence="6">Iron ABC transporter substrate-binding protein</fullName>
    </submittedName>
</protein>
<dbReference type="Proteomes" id="UP000220527">
    <property type="component" value="Unassembled WGS sequence"/>
</dbReference>
<keyword evidence="2" id="KW-0813">Transport</keyword>
<proteinExistence type="inferred from homology"/>
<name>A0A2A6RLU0_9CHLR</name>
<dbReference type="RefSeq" id="WP_097643320.1">
    <property type="nucleotide sequence ID" value="NZ_NQWI01000020.1"/>
</dbReference>
<sequence>MLRYPRSVVVTAMLAVLVFLLTACGEAAAPAAPAPSPEVIRETVEVPVTAEPEVVQEFIEVTADPGSLVIYSGRSEALVGPLIKQFADATGIDVQVRYGSTSEIAATILEEGAASPADIFFAQDPGGLGAIANAGLFAPLPADLMSQAPERFRSPRDLWIGVSGRARIVVYNTDAVDPADLPADIFDLTDPQWAGRIGWAPANGSFQAMVSAMRVVWGDAKTVEWLQGIQANDPIVFDRNVPIVEAVGAGEVDIGLTNHYYLYRFLREQGEGFKARNHFLSGGGPGSLILIAGAGRLASGPNEANALRFMQFLLSDPAQQYFASRTSEYPLVEDIVTPAGLPPLEELETAALAIDMAELEDLQGTIELIRQAGVLP</sequence>
<dbReference type="PANTHER" id="PTHR30006">
    <property type="entry name" value="THIAMINE-BINDING PERIPLASMIC PROTEIN-RELATED"/>
    <property type="match status" value="1"/>
</dbReference>
<dbReference type="GO" id="GO:0006826">
    <property type="term" value="P:iron ion transport"/>
    <property type="evidence" value="ECO:0007669"/>
    <property type="project" value="UniProtKB-KW"/>
</dbReference>
<organism evidence="6 7">
    <name type="scientific">Candidatus Viridilinea mediisalina</name>
    <dbReference type="NCBI Taxonomy" id="2024553"/>
    <lineage>
        <taxon>Bacteria</taxon>
        <taxon>Bacillati</taxon>
        <taxon>Chloroflexota</taxon>
        <taxon>Chloroflexia</taxon>
        <taxon>Chloroflexales</taxon>
        <taxon>Chloroflexineae</taxon>
        <taxon>Oscillochloridaceae</taxon>
        <taxon>Candidatus Viridilinea</taxon>
    </lineage>
</organism>
<feature type="signal peptide" evidence="5">
    <location>
        <begin position="1"/>
        <end position="28"/>
    </location>
</feature>
<dbReference type="InterPro" id="IPR006059">
    <property type="entry name" value="SBP"/>
</dbReference>
<comment type="similarity">
    <text evidence="1">Belongs to the bacterial solute-binding protein 1 family.</text>
</comment>
<dbReference type="Gene3D" id="3.40.190.10">
    <property type="entry name" value="Periplasmic binding protein-like II"/>
    <property type="match status" value="2"/>
</dbReference>
<evidence type="ECO:0000313" key="6">
    <source>
        <dbReference type="EMBL" id="PDW03839.1"/>
    </source>
</evidence>
<evidence type="ECO:0000313" key="7">
    <source>
        <dbReference type="Proteomes" id="UP000220527"/>
    </source>
</evidence>
<keyword evidence="2" id="KW-0410">Iron transport</keyword>
<evidence type="ECO:0000256" key="2">
    <source>
        <dbReference type="ARBA" id="ARBA00022496"/>
    </source>
</evidence>
<dbReference type="PROSITE" id="PS51257">
    <property type="entry name" value="PROKAR_LIPOPROTEIN"/>
    <property type="match status" value="1"/>
</dbReference>
<dbReference type="InterPro" id="IPR026045">
    <property type="entry name" value="Ferric-bd"/>
</dbReference>
<dbReference type="AlphaFoldDB" id="A0A2A6RLU0"/>
<keyword evidence="4" id="KW-0408">Iron</keyword>
<dbReference type="PIRSF" id="PIRSF002825">
    <property type="entry name" value="CfbpA"/>
    <property type="match status" value="1"/>
</dbReference>
<dbReference type="CDD" id="cd13543">
    <property type="entry name" value="PBP2_Fbp"/>
    <property type="match status" value="1"/>
</dbReference>
<comment type="caution">
    <text evidence="6">The sequence shown here is derived from an EMBL/GenBank/DDBJ whole genome shotgun (WGS) entry which is preliminary data.</text>
</comment>
<evidence type="ECO:0000256" key="1">
    <source>
        <dbReference type="ARBA" id="ARBA00008520"/>
    </source>
</evidence>
<feature type="binding site" evidence="4">
    <location>
        <position position="261"/>
    </location>
    <ligand>
        <name>Fe cation</name>
        <dbReference type="ChEBI" id="CHEBI:24875"/>
    </ligand>
</feature>
<evidence type="ECO:0000256" key="4">
    <source>
        <dbReference type="PIRSR" id="PIRSR002825-1"/>
    </source>
</evidence>
<dbReference type="SUPFAM" id="SSF53850">
    <property type="entry name" value="Periplasmic binding protein-like II"/>
    <property type="match status" value="1"/>
</dbReference>
<dbReference type="GO" id="GO:0030288">
    <property type="term" value="C:outer membrane-bounded periplasmic space"/>
    <property type="evidence" value="ECO:0007669"/>
    <property type="project" value="TreeGrafter"/>
</dbReference>
<dbReference type="PANTHER" id="PTHR30006:SF15">
    <property type="entry name" value="IRON-UTILIZATION PERIPLASMIC PROTEIN"/>
    <property type="match status" value="1"/>
</dbReference>
<feature type="chain" id="PRO_5013037876" evidence="5">
    <location>
        <begin position="29"/>
        <end position="376"/>
    </location>
</feature>
<keyword evidence="4" id="KW-0479">Metal-binding</keyword>
<dbReference type="Pfam" id="PF13416">
    <property type="entry name" value="SBP_bac_8"/>
    <property type="match status" value="1"/>
</dbReference>
<dbReference type="EMBL" id="NQWI01000020">
    <property type="protein sequence ID" value="PDW03839.1"/>
    <property type="molecule type" value="Genomic_DNA"/>
</dbReference>
<feature type="binding site" evidence="4">
    <location>
        <position position="260"/>
    </location>
    <ligand>
        <name>Fe cation</name>
        <dbReference type="ChEBI" id="CHEBI:24875"/>
    </ligand>
</feature>
<gene>
    <name evidence="6" type="ORF">CJ255_06710</name>
</gene>
<keyword evidence="7" id="KW-1185">Reference proteome</keyword>